<sequence>MRNREYARMDAIQLSQLVTNKELKHSEIIDKAFARISGLNPSLNAVISKRYPNTSEQTLFKGTPFAGVPMLLKNMSQGLKGEPLTSGSYVLRNKRCLYDSEYTKRMKNSGFMPMGHTNVPEFSLMAVTEPLLYGPTRNPWDLDYTPGGSSGGSAAAVASGMVPVAGANDGGGSIRIPASYCGLVGLKPTRGRTPVGPDTGRNWQGASQEGILTRSVRDTAAIMDHLSGSEEIQAFQAPLFNGSYLDLVNKPIEKKLKIGYSIVSPVGGRMDESIRSDVLQTAKWLSDQGHDVEEVIQPVDGEMIARSYMTLYFGETAAKVRSIGKMLGRPVKRSEVEPVTWLLNLVGTVISAEEFVSQMAFWDEAAIRMTDFHHQFDIYLTPVTAMPPAQIGELSIGRSEERMIEWVSRLKAQRLLTKLDVIDDMIFKSLERTPFTQLANLTGQPAVSLPIGMTQNGLPTGVQFMSARGREDLLIQIAGMLEQTDLWYDVYDNQYMRLNV</sequence>
<dbReference type="SUPFAM" id="SSF75304">
    <property type="entry name" value="Amidase signature (AS) enzymes"/>
    <property type="match status" value="1"/>
</dbReference>
<dbReference type="InterPro" id="IPR036928">
    <property type="entry name" value="AS_sf"/>
</dbReference>
<dbReference type="PANTHER" id="PTHR11895:SF7">
    <property type="entry name" value="GLUTAMYL-TRNA(GLN) AMIDOTRANSFERASE SUBUNIT A, MITOCHONDRIAL"/>
    <property type="match status" value="1"/>
</dbReference>
<evidence type="ECO:0000256" key="1">
    <source>
        <dbReference type="ARBA" id="ARBA00009199"/>
    </source>
</evidence>
<proteinExistence type="inferred from homology"/>
<dbReference type="GO" id="GO:0019874">
    <property type="term" value="F:6-aminohexanoate-cyclic-dimer hydrolase activity"/>
    <property type="evidence" value="ECO:0007669"/>
    <property type="project" value="UniProtKB-EC"/>
</dbReference>
<dbReference type="InterPro" id="IPR023631">
    <property type="entry name" value="Amidase_dom"/>
</dbReference>
<dbReference type="KEGG" id="bbev:BBEV_1588"/>
<dbReference type="OrthoDB" id="9811471at2"/>
<evidence type="ECO:0000313" key="3">
    <source>
        <dbReference type="EMBL" id="AOM82949.1"/>
    </source>
</evidence>
<keyword evidence="3" id="KW-0378">Hydrolase</keyword>
<dbReference type="Proteomes" id="UP000094463">
    <property type="component" value="Chromosome"/>
</dbReference>
<organism evidence="3 4">
    <name type="scientific">Salisediminibacterium beveridgei</name>
    <dbReference type="NCBI Taxonomy" id="632773"/>
    <lineage>
        <taxon>Bacteria</taxon>
        <taxon>Bacillati</taxon>
        <taxon>Bacillota</taxon>
        <taxon>Bacilli</taxon>
        <taxon>Bacillales</taxon>
        <taxon>Bacillaceae</taxon>
        <taxon>Salisediminibacterium</taxon>
    </lineage>
</organism>
<dbReference type="PANTHER" id="PTHR11895">
    <property type="entry name" value="TRANSAMIDASE"/>
    <property type="match status" value="1"/>
</dbReference>
<dbReference type="STRING" id="632773.BBEV_1588"/>
<reference evidence="3 4" key="1">
    <citation type="submission" date="2015-08" db="EMBL/GenBank/DDBJ databases">
        <title>The complete genome sequence of Bacillus beveridgei MLTeJB.</title>
        <authorList>
            <person name="Hanson T.E."/>
            <person name="Mesa C."/>
            <person name="Basesman S.M."/>
            <person name="Oremland R.S."/>
        </authorList>
    </citation>
    <scope>NUCLEOTIDE SEQUENCE [LARGE SCALE GENOMIC DNA]</scope>
    <source>
        <strain evidence="3 4">MLTeJB</strain>
    </source>
</reference>
<dbReference type="InterPro" id="IPR020556">
    <property type="entry name" value="Amidase_CS"/>
</dbReference>
<dbReference type="RefSeq" id="WP_069364981.1">
    <property type="nucleotide sequence ID" value="NZ_CP012502.1"/>
</dbReference>
<protein>
    <submittedName>
        <fullName evidence="3">6-aminohexanoate-cyclic-dimer hydrolase</fullName>
        <ecNumber evidence="3">3.5.2.12</ecNumber>
    </submittedName>
</protein>
<gene>
    <name evidence="3" type="primary">nylA</name>
    <name evidence="3" type="ORF">BBEV_1588</name>
</gene>
<dbReference type="Gene3D" id="3.90.1300.10">
    <property type="entry name" value="Amidase signature (AS) domain"/>
    <property type="match status" value="1"/>
</dbReference>
<feature type="domain" description="Amidase" evidence="2">
    <location>
        <begin position="27"/>
        <end position="474"/>
    </location>
</feature>
<dbReference type="AlphaFoldDB" id="A0A1D7QVD8"/>
<evidence type="ECO:0000259" key="2">
    <source>
        <dbReference type="Pfam" id="PF01425"/>
    </source>
</evidence>
<dbReference type="Pfam" id="PF01425">
    <property type="entry name" value="Amidase"/>
    <property type="match status" value="1"/>
</dbReference>
<comment type="similarity">
    <text evidence="1">Belongs to the amidase family.</text>
</comment>
<dbReference type="EC" id="3.5.2.12" evidence="3"/>
<dbReference type="PROSITE" id="PS00571">
    <property type="entry name" value="AMIDASES"/>
    <property type="match status" value="1"/>
</dbReference>
<name>A0A1D7QVD8_9BACI</name>
<dbReference type="EMBL" id="CP012502">
    <property type="protein sequence ID" value="AOM82949.1"/>
    <property type="molecule type" value="Genomic_DNA"/>
</dbReference>
<dbReference type="InterPro" id="IPR000120">
    <property type="entry name" value="Amidase"/>
</dbReference>
<accession>A0A1D7QVD8</accession>
<dbReference type="PATRIC" id="fig|632773.3.peg.1671"/>
<evidence type="ECO:0000313" key="4">
    <source>
        <dbReference type="Proteomes" id="UP000094463"/>
    </source>
</evidence>
<keyword evidence="4" id="KW-1185">Reference proteome</keyword>